<organism evidence="2 3">
    <name type="scientific">Taibaiella lutea</name>
    <dbReference type="NCBI Taxonomy" id="2608001"/>
    <lineage>
        <taxon>Bacteria</taxon>
        <taxon>Pseudomonadati</taxon>
        <taxon>Bacteroidota</taxon>
        <taxon>Chitinophagia</taxon>
        <taxon>Chitinophagales</taxon>
        <taxon>Chitinophagaceae</taxon>
        <taxon>Taibaiella</taxon>
    </lineage>
</organism>
<dbReference type="InterPro" id="IPR024445">
    <property type="entry name" value="Tnp_ISXO2-like"/>
</dbReference>
<evidence type="ECO:0000313" key="2">
    <source>
        <dbReference type="EMBL" id="KAA5536232.1"/>
    </source>
</evidence>
<reference evidence="2 3" key="1">
    <citation type="submission" date="2019-09" db="EMBL/GenBank/DDBJ databases">
        <title>Genome sequence and assembly of Taibaiella sp.</title>
        <authorList>
            <person name="Chhetri G."/>
        </authorList>
    </citation>
    <scope>NUCLEOTIDE SEQUENCE [LARGE SCALE GENOMIC DNA]</scope>
    <source>
        <strain evidence="2 3">KVB11</strain>
    </source>
</reference>
<sequence>MGKVTKNEYTLDELLRDYPDDDACLEKIFQMTYGRMEVCPKCKCKLDYIRVKGRRAYQCRKYKCYNQVYPTVGTPFEKTRISLKSWFHAIFAFTISKNGISAHEVARMIKVSEKTGLRILKQIRIFLVNDESPMDGFIQIDETFVGGKNKNRHADKKAKKSQGRAYVDKIPVLGMIDMTSGRAIAKVIPDVKGTTLKTVLLDHIKTGSTILTDEYRGYKILERYYNREMCNHRKKQYVSESNASTNAVENLWSCLKRTLNGSYISVKKKYLFLYLKEAIFKYNFRYSSNMFNDLLNSLFS</sequence>
<name>A0A5M6CQH8_9BACT</name>
<proteinExistence type="predicted"/>
<dbReference type="EMBL" id="VWSH01000001">
    <property type="protein sequence ID" value="KAA5536232.1"/>
    <property type="molecule type" value="Genomic_DNA"/>
</dbReference>
<comment type="caution">
    <text evidence="2">The sequence shown here is derived from an EMBL/GenBank/DDBJ whole genome shotgun (WGS) entry which is preliminary data.</text>
</comment>
<gene>
    <name evidence="2" type="ORF">F0919_00775</name>
</gene>
<dbReference type="InterPro" id="IPR053164">
    <property type="entry name" value="IS1016-like_transposase"/>
</dbReference>
<accession>A0A5M6CQH8</accession>
<evidence type="ECO:0000259" key="1">
    <source>
        <dbReference type="SMART" id="SM01126"/>
    </source>
</evidence>
<dbReference type="RefSeq" id="WP_150030805.1">
    <property type="nucleotide sequence ID" value="NZ_VWSH01000001.1"/>
</dbReference>
<feature type="domain" description="ISXO2-like transposase" evidence="1">
    <location>
        <begin position="133"/>
        <end position="283"/>
    </location>
</feature>
<dbReference type="PANTHER" id="PTHR47163">
    <property type="entry name" value="DDE_TNP_IS1595 DOMAIN-CONTAINING PROTEIN"/>
    <property type="match status" value="1"/>
</dbReference>
<protein>
    <submittedName>
        <fullName evidence="2">IS1595 family transposase</fullName>
    </submittedName>
</protein>
<evidence type="ECO:0000313" key="3">
    <source>
        <dbReference type="Proteomes" id="UP000323632"/>
    </source>
</evidence>
<dbReference type="Pfam" id="PF12762">
    <property type="entry name" value="DDE_Tnp_IS1595"/>
    <property type="match status" value="1"/>
</dbReference>
<dbReference type="InterPro" id="IPR024442">
    <property type="entry name" value="Transposase_Zn_ribbon"/>
</dbReference>
<dbReference type="SMART" id="SM01126">
    <property type="entry name" value="DDE_Tnp_IS1595"/>
    <property type="match status" value="1"/>
</dbReference>
<dbReference type="AlphaFoldDB" id="A0A5M6CQH8"/>
<dbReference type="Pfam" id="PF12760">
    <property type="entry name" value="Zn_ribbon_IS1595"/>
    <property type="match status" value="1"/>
</dbReference>
<dbReference type="NCBIfam" id="NF033547">
    <property type="entry name" value="transpos_IS1595"/>
    <property type="match status" value="1"/>
</dbReference>
<dbReference type="PANTHER" id="PTHR47163:SF2">
    <property type="entry name" value="SI:DKEY-17M8.2"/>
    <property type="match status" value="1"/>
</dbReference>
<dbReference type="Proteomes" id="UP000323632">
    <property type="component" value="Unassembled WGS sequence"/>
</dbReference>
<keyword evidence="3" id="KW-1185">Reference proteome</keyword>